<feature type="signal peptide" evidence="3">
    <location>
        <begin position="1"/>
        <end position="19"/>
    </location>
</feature>
<name>A0A445EWI3_ARAHY</name>
<dbReference type="PANTHER" id="PTHR15092">
    <property type="entry name" value="POLY A -SPECIFIC RIBONUCLEASE/TARGET OF EGR1, MEMBER 1"/>
    <property type="match status" value="1"/>
</dbReference>
<evidence type="ECO:0000256" key="3">
    <source>
        <dbReference type="SAM" id="SignalP"/>
    </source>
</evidence>
<dbReference type="InterPro" id="IPR051181">
    <property type="entry name" value="CAF1_poly(A)_ribonucleases"/>
</dbReference>
<keyword evidence="5" id="KW-1185">Reference proteome</keyword>
<comment type="similarity">
    <text evidence="2">Belongs to the CAF1 family.</text>
</comment>
<evidence type="ECO:0000256" key="2">
    <source>
        <dbReference type="ARBA" id="ARBA00008372"/>
    </source>
</evidence>
<dbReference type="InterPro" id="IPR012337">
    <property type="entry name" value="RNaseH-like_sf"/>
</dbReference>
<dbReference type="InterPro" id="IPR006941">
    <property type="entry name" value="RNase_CAF1"/>
</dbReference>
<comment type="cofactor">
    <cofactor evidence="1">
        <name>a divalent metal cation</name>
        <dbReference type="ChEBI" id="CHEBI:60240"/>
    </cofactor>
</comment>
<feature type="chain" id="PRO_5019207446" evidence="3">
    <location>
        <begin position="20"/>
        <end position="747"/>
    </location>
</feature>
<gene>
    <name evidence="4" type="ORF">Ahy_A01g004567</name>
</gene>
<evidence type="ECO:0000313" key="5">
    <source>
        <dbReference type="Proteomes" id="UP000289738"/>
    </source>
</evidence>
<organism evidence="4 5">
    <name type="scientific">Arachis hypogaea</name>
    <name type="common">Peanut</name>
    <dbReference type="NCBI Taxonomy" id="3818"/>
    <lineage>
        <taxon>Eukaryota</taxon>
        <taxon>Viridiplantae</taxon>
        <taxon>Streptophyta</taxon>
        <taxon>Embryophyta</taxon>
        <taxon>Tracheophyta</taxon>
        <taxon>Spermatophyta</taxon>
        <taxon>Magnoliopsida</taxon>
        <taxon>eudicotyledons</taxon>
        <taxon>Gunneridae</taxon>
        <taxon>Pentapetalae</taxon>
        <taxon>rosids</taxon>
        <taxon>fabids</taxon>
        <taxon>Fabales</taxon>
        <taxon>Fabaceae</taxon>
        <taxon>Papilionoideae</taxon>
        <taxon>50 kb inversion clade</taxon>
        <taxon>dalbergioids sensu lato</taxon>
        <taxon>Dalbergieae</taxon>
        <taxon>Pterocarpus clade</taxon>
        <taxon>Arachis</taxon>
    </lineage>
</organism>
<dbReference type="AlphaFoldDB" id="A0A445EWI3"/>
<reference evidence="4 5" key="1">
    <citation type="submission" date="2019-01" db="EMBL/GenBank/DDBJ databases">
        <title>Sequencing of cultivated peanut Arachis hypogaea provides insights into genome evolution and oil improvement.</title>
        <authorList>
            <person name="Chen X."/>
        </authorList>
    </citation>
    <scope>NUCLEOTIDE SEQUENCE [LARGE SCALE GENOMIC DNA]</scope>
    <source>
        <strain evidence="5">cv. Fuhuasheng</strain>
        <tissue evidence="4">Leaves</tissue>
    </source>
</reference>
<protein>
    <submittedName>
        <fullName evidence="4">Uncharacterized protein</fullName>
    </submittedName>
</protein>
<dbReference type="EMBL" id="SDMP01000001">
    <property type="protein sequence ID" value="RYR79763.1"/>
    <property type="molecule type" value="Genomic_DNA"/>
</dbReference>
<accession>A0A445EWI3</accession>
<dbReference type="GO" id="GO:0000175">
    <property type="term" value="F:3'-5'-RNA exonuclease activity"/>
    <property type="evidence" value="ECO:0007669"/>
    <property type="project" value="TreeGrafter"/>
</dbReference>
<dbReference type="Proteomes" id="UP000289738">
    <property type="component" value="Chromosome A01"/>
</dbReference>
<dbReference type="Gene3D" id="3.30.420.10">
    <property type="entry name" value="Ribonuclease H-like superfamily/Ribonuclease H"/>
    <property type="match status" value="2"/>
</dbReference>
<comment type="caution">
    <text evidence="4">The sequence shown here is derived from an EMBL/GenBank/DDBJ whole genome shotgun (WGS) entry which is preliminary data.</text>
</comment>
<keyword evidence="3" id="KW-0732">Signal</keyword>
<dbReference type="Pfam" id="PF04857">
    <property type="entry name" value="CAF1"/>
    <property type="match status" value="2"/>
</dbReference>
<sequence length="747" mass="84637">MNPTPRKLALSLSRALSRALTTATAAASQSGSAFPLKTVTTKNFEASLSELRDHVRTSDFVAIDLEMTGVTSAPWRESFEFDRSDVRYLKVRDSAHKFAVIQFGVCPFRWDSSNHYFVAYPYNFYVFPHQELEDLAPCYEFLCQTTSMDFLAKYQFDFNACIREGFFLFLFFPLSLLGIKQINSYLINRIKGISYLSRAQEREAVRRLNSRYESEHSNICKLKDVKGIQLISMADILFSERMKNKFSKWRDGLLQEQSREEQIIGTSKDSKQLFEVIFFKMHPAIRLSGFTSRQLKLIQLVIRKHFQDLSYVCVNSEDSGSQHMVVYTDSRDELNLLLKEVKDGNRKAEEKKIQNAVGFRHVIDLLSAEKKLIVGHNCFLDIAHVYNKFIGPLPGTPEEFVTSINKYFPHIVDTKILFNNNHVLQEKMKRSRKSLASAFSLFCPQIAVGSNSSDLDSPLHVKVNVEVNDLRSSSWNPGAKHEAGYDAFMTGCIFAQICSDLGVDYKHHESSPQQLALNEKLQKYVNHLYLSWIHGDIIDLNTGDKVAESTPSNNLKRQYPKILFENIVIIWGFPSQLKANDLRVCISKVFGPASVVSVYHLDATAVFVQFSKTELVYDFLLLKDTLERSDGTILVLHPLAKILEGGNTCAADYDTYKEICGSPISEALFAEQAKAVGIKWKTKLVESQVTLQAEDHESPGAEGSVNSVMKLVKTKPNIIEQLRNAPSHRKVSSFETEDSCCAVEMNA</sequence>
<evidence type="ECO:0000256" key="1">
    <source>
        <dbReference type="ARBA" id="ARBA00001968"/>
    </source>
</evidence>
<dbReference type="SUPFAM" id="SSF53098">
    <property type="entry name" value="Ribonuclease H-like"/>
    <property type="match status" value="1"/>
</dbReference>
<evidence type="ECO:0000313" key="4">
    <source>
        <dbReference type="EMBL" id="RYR79763.1"/>
    </source>
</evidence>
<dbReference type="GO" id="GO:0003723">
    <property type="term" value="F:RNA binding"/>
    <property type="evidence" value="ECO:0007669"/>
    <property type="project" value="TreeGrafter"/>
</dbReference>
<proteinExistence type="inferred from homology"/>
<dbReference type="InterPro" id="IPR036397">
    <property type="entry name" value="RNaseH_sf"/>
</dbReference>
<dbReference type="STRING" id="3818.A0A445EWI3"/>
<dbReference type="PANTHER" id="PTHR15092:SF22">
    <property type="entry name" value="POLY(A)-SPECIFIC RIBONUCLEASE PNLDC1"/>
    <property type="match status" value="1"/>
</dbReference>